<dbReference type="InterPro" id="IPR051676">
    <property type="entry name" value="UPF0053_domain"/>
</dbReference>
<dbReference type="InterPro" id="IPR000644">
    <property type="entry name" value="CBS_dom"/>
</dbReference>
<dbReference type="RefSeq" id="WP_119765614.1">
    <property type="nucleotide sequence ID" value="NZ_QYUJ01000014.1"/>
</dbReference>
<gene>
    <name evidence="13" type="ORF">D3875_16915</name>
</gene>
<evidence type="ECO:0000256" key="9">
    <source>
        <dbReference type="PROSITE-ProRule" id="PRU01193"/>
    </source>
</evidence>
<evidence type="ECO:0000256" key="7">
    <source>
        <dbReference type="ARBA" id="ARBA00023136"/>
    </source>
</evidence>
<evidence type="ECO:0000256" key="6">
    <source>
        <dbReference type="ARBA" id="ARBA00023122"/>
    </source>
</evidence>
<dbReference type="Gene3D" id="3.10.580.10">
    <property type="entry name" value="CBS-domain"/>
    <property type="match status" value="1"/>
</dbReference>
<evidence type="ECO:0000256" key="3">
    <source>
        <dbReference type="ARBA" id="ARBA00022692"/>
    </source>
</evidence>
<dbReference type="InterPro" id="IPR046342">
    <property type="entry name" value="CBS_dom_sf"/>
</dbReference>
<dbReference type="Pfam" id="PF01595">
    <property type="entry name" value="CNNM"/>
    <property type="match status" value="1"/>
</dbReference>
<dbReference type="Pfam" id="PF03471">
    <property type="entry name" value="CorC_HlyC"/>
    <property type="match status" value="1"/>
</dbReference>
<organism evidence="13 14">
    <name type="scientific">Deinococcus cavernae</name>
    <dbReference type="NCBI Taxonomy" id="2320857"/>
    <lineage>
        <taxon>Bacteria</taxon>
        <taxon>Thermotogati</taxon>
        <taxon>Deinococcota</taxon>
        <taxon>Deinococci</taxon>
        <taxon>Deinococcales</taxon>
        <taxon>Deinococcaceae</taxon>
        <taxon>Deinococcus</taxon>
    </lineage>
</organism>
<dbReference type="PROSITE" id="PS51846">
    <property type="entry name" value="CNNM"/>
    <property type="match status" value="1"/>
</dbReference>
<name>A0A418VA24_9DEIO</name>
<feature type="transmembrane region" description="Helical" evidence="10">
    <location>
        <begin position="59"/>
        <end position="83"/>
    </location>
</feature>
<dbReference type="InterPro" id="IPR005170">
    <property type="entry name" value="Transptr-assoc_dom"/>
</dbReference>
<keyword evidence="4" id="KW-0677">Repeat</keyword>
<evidence type="ECO:0000313" key="13">
    <source>
        <dbReference type="EMBL" id="RJF72971.1"/>
    </source>
</evidence>
<dbReference type="PANTHER" id="PTHR43099">
    <property type="entry name" value="UPF0053 PROTEIN YRKA"/>
    <property type="match status" value="1"/>
</dbReference>
<reference evidence="13 14" key="1">
    <citation type="submission" date="2018-09" db="EMBL/GenBank/DDBJ databases">
        <authorList>
            <person name="Zhu H."/>
        </authorList>
    </citation>
    <scope>NUCLEOTIDE SEQUENCE [LARGE SCALE GENOMIC DNA]</scope>
    <source>
        <strain evidence="13 14">K2S05-167</strain>
    </source>
</reference>
<evidence type="ECO:0000256" key="2">
    <source>
        <dbReference type="ARBA" id="ARBA00022475"/>
    </source>
</evidence>
<keyword evidence="2" id="KW-1003">Cell membrane</keyword>
<feature type="transmembrane region" description="Helical" evidence="10">
    <location>
        <begin position="6"/>
        <end position="29"/>
    </location>
</feature>
<evidence type="ECO:0000256" key="10">
    <source>
        <dbReference type="SAM" id="Phobius"/>
    </source>
</evidence>
<feature type="transmembrane region" description="Helical" evidence="10">
    <location>
        <begin position="103"/>
        <end position="124"/>
    </location>
</feature>
<evidence type="ECO:0000259" key="12">
    <source>
        <dbReference type="PROSITE" id="PS51846"/>
    </source>
</evidence>
<dbReference type="Proteomes" id="UP000286287">
    <property type="component" value="Unassembled WGS sequence"/>
</dbReference>
<evidence type="ECO:0000256" key="1">
    <source>
        <dbReference type="ARBA" id="ARBA00004651"/>
    </source>
</evidence>
<dbReference type="Gene3D" id="3.30.465.10">
    <property type="match status" value="1"/>
</dbReference>
<protein>
    <submittedName>
        <fullName evidence="13">HlyC/CorC family transporter</fullName>
    </submittedName>
</protein>
<dbReference type="SMART" id="SM00116">
    <property type="entry name" value="CBS"/>
    <property type="match status" value="2"/>
</dbReference>
<keyword evidence="3 9" id="KW-0812">Transmembrane</keyword>
<dbReference type="FunFam" id="3.10.580.10:FF:000002">
    <property type="entry name" value="Magnesium/cobalt efflux protein CorC"/>
    <property type="match status" value="1"/>
</dbReference>
<evidence type="ECO:0000256" key="8">
    <source>
        <dbReference type="PROSITE-ProRule" id="PRU00703"/>
    </source>
</evidence>
<comment type="caution">
    <text evidence="13">The sequence shown here is derived from an EMBL/GenBank/DDBJ whole genome shotgun (WGS) entry which is preliminary data.</text>
</comment>
<sequence>MNKDLIGILALIVLVLLNGYFVAVEYALVSVRRTRIDQLAEEGNATARMVQRVLGRLDLYIAAVQLGVSMMSLLIGFVSEPAIEHLAEPLFTRAGVPEHYLKPASFALAFILATTFHIVLGELVPKSAALQRSEALSMSLVRPLVWFTAVFRPVILGLNALGAGVLRLLGLKAVAGHHTAYSEEEIRMIVSASSQEGVLEDSEKELVYNVFDLSDTTAREVMTPRVDMVVVDGASPLRRLLELNVEHGYSRIPVFQDTADNIVGIAHTSDVLGHLEELDHLSIADIMRPVFFVPEGMKIKDLLAKMRDKKSHMSIVVDEFGGTAGLATLEDALEEIVGEIYDETDEEEIPLIEVLGEGVYLMDGSVTIHEVEERLGNELEEGEAEYGTLAGFMTSFFGDIPEVGQSFTQDGWAFTVEAADQRRVARVRVERAAQFDALSGHAAEEIHHD</sequence>
<dbReference type="EMBL" id="QYUJ01000014">
    <property type="protein sequence ID" value="RJF72971.1"/>
    <property type="molecule type" value="Genomic_DNA"/>
</dbReference>
<dbReference type="AlphaFoldDB" id="A0A418VA24"/>
<dbReference type="GO" id="GO:0050660">
    <property type="term" value="F:flavin adenine dinucleotide binding"/>
    <property type="evidence" value="ECO:0007669"/>
    <property type="project" value="InterPro"/>
</dbReference>
<comment type="subcellular location">
    <subcellularLocation>
        <location evidence="1">Cell membrane</location>
        <topology evidence="1">Multi-pass membrane protein</topology>
    </subcellularLocation>
</comment>
<dbReference type="InterPro" id="IPR036318">
    <property type="entry name" value="FAD-bd_PCMH-like_sf"/>
</dbReference>
<dbReference type="InterPro" id="IPR016169">
    <property type="entry name" value="FAD-bd_PCMH_sub2"/>
</dbReference>
<feature type="domain" description="CBS" evidence="11">
    <location>
        <begin position="222"/>
        <end position="283"/>
    </location>
</feature>
<evidence type="ECO:0000256" key="4">
    <source>
        <dbReference type="ARBA" id="ARBA00022737"/>
    </source>
</evidence>
<dbReference type="SUPFAM" id="SSF54631">
    <property type="entry name" value="CBS-domain pair"/>
    <property type="match status" value="1"/>
</dbReference>
<feature type="transmembrane region" description="Helical" evidence="10">
    <location>
        <begin position="144"/>
        <end position="169"/>
    </location>
</feature>
<dbReference type="PANTHER" id="PTHR43099:SF2">
    <property type="entry name" value="UPF0053 PROTEIN YRKA"/>
    <property type="match status" value="1"/>
</dbReference>
<dbReference type="SMART" id="SM01091">
    <property type="entry name" value="CorC_HlyC"/>
    <property type="match status" value="1"/>
</dbReference>
<keyword evidence="6 8" id="KW-0129">CBS domain</keyword>
<keyword evidence="5 9" id="KW-1133">Transmembrane helix</keyword>
<keyword evidence="7 9" id="KW-0472">Membrane</keyword>
<feature type="domain" description="CBS" evidence="11">
    <location>
        <begin position="286"/>
        <end position="343"/>
    </location>
</feature>
<evidence type="ECO:0000259" key="11">
    <source>
        <dbReference type="PROSITE" id="PS51371"/>
    </source>
</evidence>
<evidence type="ECO:0000256" key="5">
    <source>
        <dbReference type="ARBA" id="ARBA00022989"/>
    </source>
</evidence>
<dbReference type="InterPro" id="IPR044751">
    <property type="entry name" value="Ion_transp-like_CBS"/>
</dbReference>
<dbReference type="InterPro" id="IPR002550">
    <property type="entry name" value="CNNM"/>
</dbReference>
<dbReference type="CDD" id="cd04590">
    <property type="entry name" value="CBS_pair_CorC_HlyC_assoc"/>
    <property type="match status" value="1"/>
</dbReference>
<proteinExistence type="predicted"/>
<dbReference type="OrthoDB" id="9798188at2"/>
<accession>A0A418VA24</accession>
<feature type="domain" description="CNNM transmembrane" evidence="12">
    <location>
        <begin position="1"/>
        <end position="203"/>
    </location>
</feature>
<dbReference type="PROSITE" id="PS51371">
    <property type="entry name" value="CBS"/>
    <property type="match status" value="2"/>
</dbReference>
<evidence type="ECO:0000313" key="14">
    <source>
        <dbReference type="Proteomes" id="UP000286287"/>
    </source>
</evidence>
<dbReference type="GO" id="GO:0005886">
    <property type="term" value="C:plasma membrane"/>
    <property type="evidence" value="ECO:0007669"/>
    <property type="project" value="UniProtKB-SubCell"/>
</dbReference>
<dbReference type="SUPFAM" id="SSF56176">
    <property type="entry name" value="FAD-binding/transporter-associated domain-like"/>
    <property type="match status" value="1"/>
</dbReference>
<keyword evidence="14" id="KW-1185">Reference proteome</keyword>
<dbReference type="Pfam" id="PF00571">
    <property type="entry name" value="CBS"/>
    <property type="match status" value="2"/>
</dbReference>